<sequence length="660" mass="72797">MNTAASSYPMASLYVGDLHPDITEAMLYEKFSPAGPVLSIRVCRDMITRRSLGYAYVNFQQPADAERALDTMNFDVIKGKPIRIMWSQRDPSLRKSGVGNVFIKNLDKSIDNKALYDTFSAFGNILSCKVVCDENGSKGYAFVHFETQDAADRAIEKMNGMLLNDRKVFVGRFKSRKEREAELGAKAKEFTNVYIKNFGDDMDDERLKELFGKYGKTLSVKVMTDPTGKSKGFGFVSFEKHEEANKAVEEMNGKDINGKMLFVGRAQKKAERQAELKRRFEQLKQERLSRYQGVNLYIKNLDDTIDDEKLRKEFSPFGSITSAKVMLEDGRSKGFGFVCFSSPEEATKAVTEMNGRIVGSKPLYVALAQRKEERKAHLTNQYMQRIAGMRALPANTIINQFQPAAGGYFMPAVPQAQSRPTYYAPNQMTQMRPNPRWQQGGRPQGFQGMPNAMRQSGPRPALRHLAPANAPASRGLPAAAQRVEHSLNSELKPDLPARLHVAAGVLSLCSPSFAGVGTAAQNLAPRPPVAAPAPRAVPPYKYASSVRSPHPGVQPLQAPQPAVHVQGQEPLTASMLAAAPPQEQKQMLGERLFPLIQAMHPSLAGKITGMLLEIDNSELLHMLESPESLRSKVEEAVAVLQAHQAKKEAAQKVGVVAATS</sequence>
<organism evidence="11 12">
    <name type="scientific">Pteruthius melanotis</name>
    <dbReference type="NCBI Taxonomy" id="357074"/>
    <lineage>
        <taxon>Eukaryota</taxon>
        <taxon>Metazoa</taxon>
        <taxon>Chordata</taxon>
        <taxon>Craniata</taxon>
        <taxon>Vertebrata</taxon>
        <taxon>Euteleostomi</taxon>
        <taxon>Archelosauria</taxon>
        <taxon>Archosauria</taxon>
        <taxon>Dinosauria</taxon>
        <taxon>Saurischia</taxon>
        <taxon>Theropoda</taxon>
        <taxon>Coelurosauria</taxon>
        <taxon>Aves</taxon>
        <taxon>Neognathae</taxon>
        <taxon>Neoaves</taxon>
        <taxon>Telluraves</taxon>
        <taxon>Australaves</taxon>
        <taxon>Passeriformes</taxon>
        <taxon>Sylvioidea</taxon>
        <taxon>Timaliidae</taxon>
        <taxon>Pteruthius</taxon>
    </lineage>
</organism>
<dbReference type="CDD" id="cd12378">
    <property type="entry name" value="RRM1_I_PABPs"/>
    <property type="match status" value="1"/>
</dbReference>
<dbReference type="FunFam" id="3.30.70.330:FF:000042">
    <property type="entry name" value="Polyadenylate-binding protein"/>
    <property type="match status" value="1"/>
</dbReference>
<dbReference type="FunFam" id="3.30.70.330:FF:000154">
    <property type="entry name" value="Polyadenylate-binding protein"/>
    <property type="match status" value="1"/>
</dbReference>
<evidence type="ECO:0000256" key="1">
    <source>
        <dbReference type="ARBA" id="ARBA00004496"/>
    </source>
</evidence>
<evidence type="ECO:0000313" key="12">
    <source>
        <dbReference type="Proteomes" id="UP000603297"/>
    </source>
</evidence>
<feature type="non-terminal residue" evidence="11">
    <location>
        <position position="1"/>
    </location>
</feature>
<dbReference type="CDD" id="cd12381">
    <property type="entry name" value="RRM4_I_PABPs"/>
    <property type="match status" value="1"/>
</dbReference>
<dbReference type="NCBIfam" id="TIGR01628">
    <property type="entry name" value="PABP-1234"/>
    <property type="match status" value="1"/>
</dbReference>
<evidence type="ECO:0000256" key="5">
    <source>
        <dbReference type="ARBA" id="ARBA00022884"/>
    </source>
</evidence>
<dbReference type="InterPro" id="IPR002004">
    <property type="entry name" value="PABP_HYD_C"/>
</dbReference>
<keyword evidence="5 6" id="KW-0694">RNA-binding</keyword>
<dbReference type="PROSITE" id="PS50102">
    <property type="entry name" value="RRM"/>
    <property type="match status" value="4"/>
</dbReference>
<comment type="similarity">
    <text evidence="2 7">Belongs to the polyadenylate-binding protein type-1 family.</text>
</comment>
<dbReference type="Gene3D" id="3.30.70.330">
    <property type="match status" value="4"/>
</dbReference>
<keyword evidence="12" id="KW-1185">Reference proteome</keyword>
<dbReference type="GO" id="GO:0005737">
    <property type="term" value="C:cytoplasm"/>
    <property type="evidence" value="ECO:0007669"/>
    <property type="project" value="UniProtKB-SubCell"/>
</dbReference>
<feature type="domain" description="RRM" evidence="9">
    <location>
        <begin position="191"/>
        <end position="268"/>
    </location>
</feature>
<feature type="domain" description="RRM" evidence="9">
    <location>
        <begin position="99"/>
        <end position="175"/>
    </location>
</feature>
<comment type="function">
    <text evidence="7">Binds the poly(A) tail of mRNA.</text>
</comment>
<dbReference type="SUPFAM" id="SSF63570">
    <property type="entry name" value="PABC (PABP) domain"/>
    <property type="match status" value="1"/>
</dbReference>
<dbReference type="Pfam" id="PF00076">
    <property type="entry name" value="RRM_1"/>
    <property type="match status" value="4"/>
</dbReference>
<dbReference type="SUPFAM" id="SSF54928">
    <property type="entry name" value="RNA-binding domain, RBD"/>
    <property type="match status" value="2"/>
</dbReference>
<dbReference type="AlphaFoldDB" id="A0A852N7X9"/>
<dbReference type="InterPro" id="IPR045305">
    <property type="entry name" value="RRM2_I_PABPs"/>
</dbReference>
<evidence type="ECO:0000259" key="9">
    <source>
        <dbReference type="PROSITE" id="PS50102"/>
    </source>
</evidence>
<evidence type="ECO:0000256" key="4">
    <source>
        <dbReference type="ARBA" id="ARBA00022737"/>
    </source>
</evidence>
<evidence type="ECO:0000256" key="2">
    <source>
        <dbReference type="ARBA" id="ARBA00008557"/>
    </source>
</evidence>
<dbReference type="PROSITE" id="PS51309">
    <property type="entry name" value="PABC"/>
    <property type="match status" value="1"/>
</dbReference>
<feature type="non-terminal residue" evidence="11">
    <location>
        <position position="660"/>
    </location>
</feature>
<dbReference type="SMART" id="SM00360">
    <property type="entry name" value="RRM"/>
    <property type="match status" value="4"/>
</dbReference>
<dbReference type="FunFam" id="1.10.1900.10:FF:000001">
    <property type="entry name" value="Polyadenylate-binding protein"/>
    <property type="match status" value="1"/>
</dbReference>
<dbReference type="InterPro" id="IPR012677">
    <property type="entry name" value="Nucleotide-bd_a/b_plait_sf"/>
</dbReference>
<protein>
    <recommendedName>
        <fullName evidence="7">Polyadenylate-binding protein</fullName>
        <shortName evidence="7">PABP</shortName>
    </recommendedName>
</protein>
<evidence type="ECO:0000256" key="7">
    <source>
        <dbReference type="RuleBase" id="RU362004"/>
    </source>
</evidence>
<keyword evidence="4" id="KW-0677">Repeat</keyword>
<comment type="caution">
    <text evidence="11">The sequence shown here is derived from an EMBL/GenBank/DDBJ whole genome shotgun (WGS) entry which is preliminary data.</text>
</comment>
<dbReference type="InterPro" id="IPR006515">
    <property type="entry name" value="PABP_1234"/>
</dbReference>
<dbReference type="SMART" id="SM00361">
    <property type="entry name" value="RRM_1"/>
    <property type="match status" value="3"/>
</dbReference>
<dbReference type="InterPro" id="IPR034364">
    <property type="entry name" value="PABP_RRM1"/>
</dbReference>
<dbReference type="CDD" id="cd12380">
    <property type="entry name" value="RRM3_I_PABPs"/>
    <property type="match status" value="1"/>
</dbReference>
<evidence type="ECO:0000313" key="11">
    <source>
        <dbReference type="EMBL" id="NXY09937.1"/>
    </source>
</evidence>
<evidence type="ECO:0000256" key="6">
    <source>
        <dbReference type="PROSITE-ProRule" id="PRU00176"/>
    </source>
</evidence>
<accession>A0A852N7X9</accession>
<evidence type="ECO:0000259" key="10">
    <source>
        <dbReference type="PROSITE" id="PS51309"/>
    </source>
</evidence>
<proteinExistence type="inferred from homology"/>
<dbReference type="InterPro" id="IPR036053">
    <property type="entry name" value="PABP-dom"/>
</dbReference>
<evidence type="ECO:0000256" key="3">
    <source>
        <dbReference type="ARBA" id="ARBA00022490"/>
    </source>
</evidence>
<feature type="domain" description="PABC" evidence="10">
    <location>
        <begin position="568"/>
        <end position="645"/>
    </location>
</feature>
<feature type="domain" description="RRM" evidence="9">
    <location>
        <begin position="294"/>
        <end position="370"/>
    </location>
</feature>
<dbReference type="CDD" id="cd12379">
    <property type="entry name" value="RRM2_I_PABPs"/>
    <property type="match status" value="1"/>
</dbReference>
<dbReference type="InterPro" id="IPR035979">
    <property type="entry name" value="RBD_domain_sf"/>
</dbReference>
<dbReference type="Pfam" id="PF00658">
    <property type="entry name" value="MLLE"/>
    <property type="match status" value="1"/>
</dbReference>
<dbReference type="EMBL" id="WEIY01000659">
    <property type="protein sequence ID" value="NXY09937.1"/>
    <property type="molecule type" value="Genomic_DNA"/>
</dbReference>
<reference evidence="11" key="1">
    <citation type="submission" date="2020-02" db="EMBL/GenBank/DDBJ databases">
        <title>Bird 10,000 Genomes (B10K) Project - Family phase.</title>
        <authorList>
            <person name="Zhang G."/>
        </authorList>
    </citation>
    <scope>NUCLEOTIDE SEQUENCE</scope>
    <source>
        <strain evidence="11">B10K-IZ-033-77</strain>
    </source>
</reference>
<feature type="domain" description="RRM" evidence="9">
    <location>
        <begin position="11"/>
        <end position="89"/>
    </location>
</feature>
<keyword evidence="3 7" id="KW-0963">Cytoplasm</keyword>
<name>A0A852N7X9_9PASS</name>
<dbReference type="PANTHER" id="PTHR24012">
    <property type="entry name" value="RNA BINDING PROTEIN"/>
    <property type="match status" value="1"/>
</dbReference>
<dbReference type="Proteomes" id="UP000603297">
    <property type="component" value="Unassembled WGS sequence"/>
</dbReference>
<dbReference type="InterPro" id="IPR000504">
    <property type="entry name" value="RRM_dom"/>
</dbReference>
<dbReference type="InterPro" id="IPR003954">
    <property type="entry name" value="RRM_euk-type"/>
</dbReference>
<dbReference type="FunFam" id="3.30.70.330:FF:000003">
    <property type="entry name" value="Polyadenylate-binding protein"/>
    <property type="match status" value="1"/>
</dbReference>
<evidence type="ECO:0000256" key="8">
    <source>
        <dbReference type="SAM" id="MobiDB-lite"/>
    </source>
</evidence>
<dbReference type="FunFam" id="3.30.70.330:FF:000021">
    <property type="entry name" value="Polyadenylate-binding protein"/>
    <property type="match status" value="1"/>
</dbReference>
<dbReference type="OrthoDB" id="19742at2759"/>
<feature type="region of interest" description="Disordered" evidence="8">
    <location>
        <begin position="434"/>
        <end position="465"/>
    </location>
</feature>
<dbReference type="GO" id="GO:0003723">
    <property type="term" value="F:RNA binding"/>
    <property type="evidence" value="ECO:0007669"/>
    <property type="project" value="UniProtKB-UniRule"/>
</dbReference>
<dbReference type="Gene3D" id="1.10.1900.10">
    <property type="entry name" value="c-terminal domain of poly(a) binding protein"/>
    <property type="match status" value="1"/>
</dbReference>
<comment type="subcellular location">
    <subcellularLocation>
        <location evidence="1 7">Cytoplasm</location>
    </subcellularLocation>
</comment>
<dbReference type="SMART" id="SM00517">
    <property type="entry name" value="PolyA"/>
    <property type="match status" value="1"/>
</dbReference>
<gene>
    <name evidence="11" type="primary">Pabpc4</name>
    <name evidence="11" type="ORF">PTEMEL_R12623</name>
</gene>